<dbReference type="AlphaFoldDB" id="A0A0H2QY14"/>
<reference evidence="2 3" key="1">
    <citation type="submission" date="2015-04" db="EMBL/GenBank/DDBJ databases">
        <title>Complete genome sequence of Schizopora paradoxa KUC8140, a cosmopolitan wood degrader in East Asia.</title>
        <authorList>
            <consortium name="DOE Joint Genome Institute"/>
            <person name="Min B."/>
            <person name="Park H."/>
            <person name="Jang Y."/>
            <person name="Kim J.-J."/>
            <person name="Kim K.H."/>
            <person name="Pangilinan J."/>
            <person name="Lipzen A."/>
            <person name="Riley R."/>
            <person name="Grigoriev I.V."/>
            <person name="Spatafora J.W."/>
            <person name="Choi I.-G."/>
        </authorList>
    </citation>
    <scope>NUCLEOTIDE SEQUENCE [LARGE SCALE GENOMIC DNA]</scope>
    <source>
        <strain evidence="2 3">KUC8140</strain>
    </source>
</reference>
<keyword evidence="1" id="KW-0812">Transmembrane</keyword>
<dbReference type="InParanoid" id="A0A0H2QY14"/>
<dbReference type="PANTHER" id="PTHR35043">
    <property type="entry name" value="TRANSCRIPTION FACTOR DOMAIN-CONTAINING PROTEIN"/>
    <property type="match status" value="1"/>
</dbReference>
<dbReference type="Proteomes" id="UP000053477">
    <property type="component" value="Unassembled WGS sequence"/>
</dbReference>
<organism evidence="2 3">
    <name type="scientific">Schizopora paradoxa</name>
    <dbReference type="NCBI Taxonomy" id="27342"/>
    <lineage>
        <taxon>Eukaryota</taxon>
        <taxon>Fungi</taxon>
        <taxon>Dikarya</taxon>
        <taxon>Basidiomycota</taxon>
        <taxon>Agaricomycotina</taxon>
        <taxon>Agaricomycetes</taxon>
        <taxon>Hymenochaetales</taxon>
        <taxon>Schizoporaceae</taxon>
        <taxon>Schizopora</taxon>
    </lineage>
</organism>
<proteinExistence type="predicted"/>
<sequence>LLYGSLHLLGWWKQFPSPAEQIIWRVATVVAMSSGFAAAVVCFIHNKALGRMPRIEWWLLRRNIYIGGLLSVVRRLLQALVERVIPPLYVLSSTFLIVESIRQLWFLPSEAYILASWSYYFPHLF</sequence>
<evidence type="ECO:0000313" key="2">
    <source>
        <dbReference type="EMBL" id="KLO04269.1"/>
    </source>
</evidence>
<evidence type="ECO:0000313" key="3">
    <source>
        <dbReference type="Proteomes" id="UP000053477"/>
    </source>
</evidence>
<accession>A0A0H2QY14</accession>
<dbReference type="EMBL" id="KQ086620">
    <property type="protein sequence ID" value="KLO04269.1"/>
    <property type="molecule type" value="Genomic_DNA"/>
</dbReference>
<name>A0A0H2QY14_9AGAM</name>
<dbReference type="OrthoDB" id="9451547at2759"/>
<feature type="non-terminal residue" evidence="2">
    <location>
        <position position="1"/>
    </location>
</feature>
<keyword evidence="1" id="KW-0472">Membrane</keyword>
<protein>
    <submittedName>
        <fullName evidence="2">Uncharacterized protein</fullName>
    </submittedName>
</protein>
<keyword evidence="1" id="KW-1133">Transmembrane helix</keyword>
<keyword evidence="3" id="KW-1185">Reference proteome</keyword>
<feature type="transmembrane region" description="Helical" evidence="1">
    <location>
        <begin position="22"/>
        <end position="44"/>
    </location>
</feature>
<dbReference type="PANTHER" id="PTHR35043:SF7">
    <property type="entry name" value="TRANSCRIPTION FACTOR DOMAIN-CONTAINING PROTEIN"/>
    <property type="match status" value="1"/>
</dbReference>
<gene>
    <name evidence="2" type="ORF">SCHPADRAFT_840842</name>
</gene>
<evidence type="ECO:0000256" key="1">
    <source>
        <dbReference type="SAM" id="Phobius"/>
    </source>
</evidence>